<accession>A0ABU0HB83</accession>
<name>A0ABU0HB83_9HYPH</name>
<dbReference type="RefSeq" id="WP_266350461.1">
    <property type="nucleotide sequence ID" value="NZ_JAPKNG010000006.1"/>
</dbReference>
<reference evidence="1 2" key="1">
    <citation type="submission" date="2023-07" db="EMBL/GenBank/DDBJ databases">
        <title>Genomic Encyclopedia of Type Strains, Phase IV (KMG-IV): sequencing the most valuable type-strain genomes for metagenomic binning, comparative biology and taxonomic classification.</title>
        <authorList>
            <person name="Goeker M."/>
        </authorList>
    </citation>
    <scope>NUCLEOTIDE SEQUENCE [LARGE SCALE GENOMIC DNA]</scope>
    <source>
        <strain evidence="1 2">B6-8</strain>
    </source>
</reference>
<organism evidence="1 2">
    <name type="scientific">Kaistia dalseonensis</name>
    <dbReference type="NCBI Taxonomy" id="410840"/>
    <lineage>
        <taxon>Bacteria</taxon>
        <taxon>Pseudomonadati</taxon>
        <taxon>Pseudomonadota</taxon>
        <taxon>Alphaproteobacteria</taxon>
        <taxon>Hyphomicrobiales</taxon>
        <taxon>Kaistiaceae</taxon>
        <taxon>Kaistia</taxon>
    </lineage>
</organism>
<dbReference type="PANTHER" id="PTHR30087:SF1">
    <property type="entry name" value="HYPOTHETICAL CYTOSOLIC PROTEIN"/>
    <property type="match status" value="1"/>
</dbReference>
<proteinExistence type="predicted"/>
<comment type="caution">
    <text evidence="1">The sequence shown here is derived from an EMBL/GenBank/DDBJ whole genome shotgun (WGS) entry which is preliminary data.</text>
</comment>
<dbReference type="Pfam" id="PF04463">
    <property type="entry name" value="2-thiour_desulf"/>
    <property type="match status" value="1"/>
</dbReference>
<sequence length="164" mass="16668">MTARILVSACLLGRPVRYNGSAKTLAHSTLARWQAEGRVVSICPELMAGFSVPRAPAEIGAGLSGDAVLAGEGRVVDIDGRDVTAQFVAGAEAALAVARAHDCAFALLIDGSPSCGSGFVYGGRFDGTKHAGAGVTAALLRENGIEVFSDSEVDALDARLAPVG</sequence>
<dbReference type="InterPro" id="IPR007553">
    <property type="entry name" value="2-thiour_desulf"/>
</dbReference>
<evidence type="ECO:0000313" key="1">
    <source>
        <dbReference type="EMBL" id="MDQ0439566.1"/>
    </source>
</evidence>
<dbReference type="Proteomes" id="UP001241603">
    <property type="component" value="Unassembled WGS sequence"/>
</dbReference>
<dbReference type="EMBL" id="JAUSVO010000006">
    <property type="protein sequence ID" value="MDQ0439566.1"/>
    <property type="molecule type" value="Genomic_DNA"/>
</dbReference>
<gene>
    <name evidence="1" type="ORF">QO014_003972</name>
</gene>
<dbReference type="PANTHER" id="PTHR30087">
    <property type="entry name" value="INNER MEMBRANE PROTEIN"/>
    <property type="match status" value="1"/>
</dbReference>
<keyword evidence="2" id="KW-1185">Reference proteome</keyword>
<evidence type="ECO:0000313" key="2">
    <source>
        <dbReference type="Proteomes" id="UP001241603"/>
    </source>
</evidence>
<protein>
    <submittedName>
        <fullName evidence="1">Uncharacterized protein YbbK (DUF523 family)</fullName>
    </submittedName>
</protein>